<dbReference type="Gene3D" id="3.40.1280.10">
    <property type="match status" value="1"/>
</dbReference>
<dbReference type="NCBIfam" id="NF000985">
    <property type="entry name" value="PRK00103.1-3"/>
    <property type="match status" value="1"/>
</dbReference>
<dbReference type="OrthoDB" id="9806643at2"/>
<dbReference type="HAMAP" id="MF_00658">
    <property type="entry name" value="23SrRNA_methyltr_H"/>
    <property type="match status" value="1"/>
</dbReference>
<dbReference type="STRING" id="33036.HMPREF3200_01697"/>
<evidence type="ECO:0000256" key="3">
    <source>
        <dbReference type="ARBA" id="ARBA00022679"/>
    </source>
</evidence>
<evidence type="ECO:0000313" key="8">
    <source>
        <dbReference type="Proteomes" id="UP000070383"/>
    </source>
</evidence>
<accession>A0A133KB70</accession>
<sequence>MNIKIVAVGKIKEKFFRDALSEYLKRMASYNSLEIIEVPDQMAPESLSAKELEEIKAKEGEKILSKIKDDAYLVSLEILAKEMTSEEFAGFIKEEMLDGAGRDLVFVIGGSNGLAKSVSQRANKKISFGRFTYPHQLMRVILAEQIYRAFRIINGHPYHK</sequence>
<comment type="catalytic activity">
    <reaction evidence="6">
        <text>pseudouridine(1915) in 23S rRNA + S-adenosyl-L-methionine = N(3)-methylpseudouridine(1915) in 23S rRNA + S-adenosyl-L-homocysteine + H(+)</text>
        <dbReference type="Rhea" id="RHEA:42752"/>
        <dbReference type="Rhea" id="RHEA-COMP:10221"/>
        <dbReference type="Rhea" id="RHEA-COMP:10222"/>
        <dbReference type="ChEBI" id="CHEBI:15378"/>
        <dbReference type="ChEBI" id="CHEBI:57856"/>
        <dbReference type="ChEBI" id="CHEBI:59789"/>
        <dbReference type="ChEBI" id="CHEBI:65314"/>
        <dbReference type="ChEBI" id="CHEBI:74486"/>
        <dbReference type="EC" id="2.1.1.177"/>
    </reaction>
</comment>
<keyword evidence="1 6" id="KW-0698">rRNA processing</keyword>
<dbReference type="InterPro" id="IPR029026">
    <property type="entry name" value="tRNA_m1G_MTases_N"/>
</dbReference>
<evidence type="ECO:0000256" key="1">
    <source>
        <dbReference type="ARBA" id="ARBA00022552"/>
    </source>
</evidence>
<evidence type="ECO:0000256" key="4">
    <source>
        <dbReference type="ARBA" id="ARBA00022691"/>
    </source>
</evidence>
<proteinExistence type="inferred from homology"/>
<dbReference type="PIRSF" id="PIRSF004505">
    <property type="entry name" value="MT_bac"/>
    <property type="match status" value="1"/>
</dbReference>
<dbReference type="EC" id="2.1.1.177" evidence="6"/>
<feature type="binding site" evidence="6">
    <location>
        <position position="109"/>
    </location>
    <ligand>
        <name>S-adenosyl-L-methionine</name>
        <dbReference type="ChEBI" id="CHEBI:59789"/>
    </ligand>
</feature>
<comment type="subunit">
    <text evidence="6">Homodimer.</text>
</comment>
<dbReference type="AlphaFoldDB" id="A0A133KB70"/>
<keyword evidence="2 6" id="KW-0489">Methyltransferase</keyword>
<dbReference type="SUPFAM" id="SSF75217">
    <property type="entry name" value="alpha/beta knot"/>
    <property type="match status" value="1"/>
</dbReference>
<organism evidence="7 8">
    <name type="scientific">Anaerococcus tetradius</name>
    <dbReference type="NCBI Taxonomy" id="33036"/>
    <lineage>
        <taxon>Bacteria</taxon>
        <taxon>Bacillati</taxon>
        <taxon>Bacillota</taxon>
        <taxon>Tissierellia</taxon>
        <taxon>Tissierellales</taxon>
        <taxon>Peptoniphilaceae</taxon>
        <taxon>Anaerococcus</taxon>
    </lineage>
</organism>
<dbReference type="PATRIC" id="fig|33036.3.peg.1680"/>
<reference evidence="8" key="1">
    <citation type="submission" date="2016-01" db="EMBL/GenBank/DDBJ databases">
        <authorList>
            <person name="Mitreva M."/>
            <person name="Pepin K.H."/>
            <person name="Mihindukulasuriya K.A."/>
            <person name="Fulton R."/>
            <person name="Fronick C."/>
            <person name="O'Laughlin M."/>
            <person name="Miner T."/>
            <person name="Herter B."/>
            <person name="Rosa B.A."/>
            <person name="Cordes M."/>
            <person name="Tomlinson C."/>
            <person name="Wollam A."/>
            <person name="Palsikar V.B."/>
            <person name="Mardis E.R."/>
            <person name="Wilson R.K."/>
        </authorList>
    </citation>
    <scope>NUCLEOTIDE SEQUENCE [LARGE SCALE GENOMIC DNA]</scope>
    <source>
        <strain evidence="8">MJR8151</strain>
    </source>
</reference>
<comment type="caution">
    <text evidence="6">Lacks conserved residue(s) required for the propagation of feature annotation.</text>
</comment>
<dbReference type="CDD" id="cd18081">
    <property type="entry name" value="RlmH-like"/>
    <property type="match status" value="1"/>
</dbReference>
<dbReference type="GO" id="GO:0005737">
    <property type="term" value="C:cytoplasm"/>
    <property type="evidence" value="ECO:0007669"/>
    <property type="project" value="UniProtKB-SubCell"/>
</dbReference>
<name>A0A133KB70_9FIRM</name>
<comment type="similarity">
    <text evidence="5 6">Belongs to the RNA methyltransferase RlmH family.</text>
</comment>
<comment type="caution">
    <text evidence="7">The sequence shown here is derived from an EMBL/GenBank/DDBJ whole genome shotgun (WGS) entry which is preliminary data.</text>
</comment>
<dbReference type="Proteomes" id="UP000070383">
    <property type="component" value="Unassembled WGS sequence"/>
</dbReference>
<keyword evidence="8" id="KW-1185">Reference proteome</keyword>
<dbReference type="InterPro" id="IPR003742">
    <property type="entry name" value="RlmH-like"/>
</dbReference>
<dbReference type="PANTHER" id="PTHR33603:SF1">
    <property type="entry name" value="RIBOSOMAL RNA LARGE SUBUNIT METHYLTRANSFERASE H"/>
    <property type="match status" value="1"/>
</dbReference>
<dbReference type="GO" id="GO:0070038">
    <property type="term" value="F:rRNA (pseudouridine-N3-)-methyltransferase activity"/>
    <property type="evidence" value="ECO:0007669"/>
    <property type="project" value="UniProtKB-UniRule"/>
</dbReference>
<feature type="binding site" evidence="6">
    <location>
        <position position="76"/>
    </location>
    <ligand>
        <name>S-adenosyl-L-methionine</name>
        <dbReference type="ChEBI" id="CHEBI:59789"/>
    </ligand>
</feature>
<evidence type="ECO:0000313" key="7">
    <source>
        <dbReference type="EMBL" id="KWZ76744.1"/>
    </source>
</evidence>
<evidence type="ECO:0000256" key="6">
    <source>
        <dbReference type="HAMAP-Rule" id="MF_00658"/>
    </source>
</evidence>
<evidence type="ECO:0000256" key="5">
    <source>
        <dbReference type="ARBA" id="ARBA00038303"/>
    </source>
</evidence>
<keyword evidence="4 6" id="KW-0949">S-adenosyl-L-methionine</keyword>
<dbReference type="PANTHER" id="PTHR33603">
    <property type="entry name" value="METHYLTRANSFERASE"/>
    <property type="match status" value="1"/>
</dbReference>
<comment type="subcellular location">
    <subcellularLocation>
        <location evidence="6">Cytoplasm</location>
    </subcellularLocation>
</comment>
<keyword evidence="6" id="KW-0963">Cytoplasm</keyword>
<gene>
    <name evidence="6" type="primary">rlmH</name>
    <name evidence="7" type="ORF">HMPREF3200_01697</name>
</gene>
<protein>
    <recommendedName>
        <fullName evidence="6">Ribosomal RNA large subunit methyltransferase H</fullName>
        <ecNumber evidence="6">2.1.1.177</ecNumber>
    </recommendedName>
    <alternativeName>
        <fullName evidence="6">23S rRNA (pseudouridine1915-N3)-methyltransferase</fullName>
    </alternativeName>
    <alternativeName>
        <fullName evidence="6">23S rRNA m3Psi1915 methyltransferase</fullName>
    </alternativeName>
    <alternativeName>
        <fullName evidence="6">rRNA (pseudouridine-N3-)-methyltransferase RlmH</fullName>
    </alternativeName>
</protein>
<dbReference type="NCBIfam" id="TIGR00246">
    <property type="entry name" value="tRNA_RlmH_YbeA"/>
    <property type="match status" value="1"/>
</dbReference>
<comment type="function">
    <text evidence="6">Specifically methylates the pseudouridine at position 1915 (m3Psi1915) in 23S rRNA.</text>
</comment>
<dbReference type="Pfam" id="PF02590">
    <property type="entry name" value="SPOUT_MTase"/>
    <property type="match status" value="1"/>
</dbReference>
<dbReference type="EMBL" id="LRPM01000071">
    <property type="protein sequence ID" value="KWZ76744.1"/>
    <property type="molecule type" value="Genomic_DNA"/>
</dbReference>
<dbReference type="RefSeq" id="WP_060929825.1">
    <property type="nucleotide sequence ID" value="NZ_CAMUDP010000015.1"/>
</dbReference>
<evidence type="ECO:0000256" key="2">
    <source>
        <dbReference type="ARBA" id="ARBA00022603"/>
    </source>
</evidence>
<dbReference type="InterPro" id="IPR029028">
    <property type="entry name" value="Alpha/beta_knot_MTases"/>
</dbReference>
<keyword evidence="3 6" id="KW-0808">Transferase</keyword>